<evidence type="ECO:0000313" key="3">
    <source>
        <dbReference type="Proteomes" id="UP000222944"/>
    </source>
</evidence>
<comment type="caution">
    <text evidence="2">The sequence shown here is derived from an EMBL/GenBank/DDBJ whole genome shotgun (WGS) entry which is preliminary data.</text>
</comment>
<sequence length="187" mass="21825">MTDFSVDNFVKIEHYLLLGIIKIISIVFFVVFSMHILTFIEDLCNTMMIQDKTYENKATILNQIIRVASEVFGSGFFVLFAYALVTLSIVLGSIFLAEFLVDNFVEFENHFIIVFIRRTFFCFFIITTYYILDFIIQSSNKVCKKNRYASKRIAVVASKIFGQLIFIYKWFFGPLIAVILLMILFLE</sequence>
<keyword evidence="1" id="KW-0472">Membrane</keyword>
<organism evidence="2 3">
    <name type="scientific">Bacillus thuringiensis</name>
    <dbReference type="NCBI Taxonomy" id="1428"/>
    <lineage>
        <taxon>Bacteria</taxon>
        <taxon>Bacillati</taxon>
        <taxon>Bacillota</taxon>
        <taxon>Bacilli</taxon>
        <taxon>Bacillales</taxon>
        <taxon>Bacillaceae</taxon>
        <taxon>Bacillus</taxon>
        <taxon>Bacillus cereus group</taxon>
    </lineage>
</organism>
<dbReference type="Proteomes" id="UP000222944">
    <property type="component" value="Unassembled WGS sequence"/>
</dbReference>
<feature type="transmembrane region" description="Helical" evidence="1">
    <location>
        <begin position="153"/>
        <end position="186"/>
    </location>
</feature>
<keyword evidence="1" id="KW-0812">Transmembrane</keyword>
<feature type="transmembrane region" description="Helical" evidence="1">
    <location>
        <begin position="109"/>
        <end position="132"/>
    </location>
</feature>
<protein>
    <submittedName>
        <fullName evidence="2">Uncharacterized protein</fullName>
    </submittedName>
</protein>
<dbReference type="RefSeq" id="WP_098866751.1">
    <property type="nucleotide sequence ID" value="NZ_NUFN01000030.1"/>
</dbReference>
<accession>A0A9X7GHL0</accession>
<keyword evidence="1" id="KW-1133">Transmembrane helix</keyword>
<name>A0A9X7GHL0_BACTU</name>
<gene>
    <name evidence="2" type="ORF">CN899_21085</name>
</gene>
<proteinExistence type="predicted"/>
<feature type="transmembrane region" description="Helical" evidence="1">
    <location>
        <begin position="15"/>
        <end position="40"/>
    </location>
</feature>
<dbReference type="AlphaFoldDB" id="A0A9X7GHL0"/>
<evidence type="ECO:0000256" key="1">
    <source>
        <dbReference type="SAM" id="Phobius"/>
    </source>
</evidence>
<feature type="transmembrane region" description="Helical" evidence="1">
    <location>
        <begin position="76"/>
        <end position="97"/>
    </location>
</feature>
<dbReference type="EMBL" id="NUFN01000030">
    <property type="protein sequence ID" value="PGH81040.1"/>
    <property type="molecule type" value="Genomic_DNA"/>
</dbReference>
<evidence type="ECO:0000313" key="2">
    <source>
        <dbReference type="EMBL" id="PGH81040.1"/>
    </source>
</evidence>
<reference evidence="2 3" key="1">
    <citation type="submission" date="2017-09" db="EMBL/GenBank/DDBJ databases">
        <title>Large-scale bioinformatics analysis of Bacillus genomes uncovers conserved roles of natural products in bacterial physiology.</title>
        <authorList>
            <consortium name="Agbiome Team Llc"/>
            <person name="Bleich R.M."/>
            <person name="Grubbs K.J."/>
            <person name="Santa Maria K.C."/>
            <person name="Allen S.E."/>
            <person name="Farag S."/>
            <person name="Shank E.A."/>
            <person name="Bowers A."/>
        </authorList>
    </citation>
    <scope>NUCLEOTIDE SEQUENCE [LARGE SCALE GENOMIC DNA]</scope>
    <source>
        <strain evidence="2 3">AFS058004</strain>
    </source>
</reference>